<sequence length="278" mass="29913">SQYIFYSGFGFKFSKRMADGLKGGDENELMLELSIGGIFGEPKKTNRNASESVETDDGIANRLKRKVQAVRRRELRRKREEKISEKVTDGFGSRKVVRVSSDGQIGVVINDEPFNMNEKPDEREADGGGPRICNAISNASGLSYVFSDAQCTSHQGVVTTDGSRSNTSNSQLDQKLASTSAASVGPYDQLPVNAPGTSIQHKEASALARMPCVSTTGNGPNGRTVSGFLYRYTKNEVTILCVCHGESFSPAGFVEHAGGVGIAHPLKHITIFPTAFAS</sequence>
<accession>A0AAD5D4C7</accession>
<comment type="subcellular location">
    <subcellularLocation>
        <location evidence="1 4">Nucleus</location>
    </subcellularLocation>
</comment>
<feature type="non-terminal residue" evidence="7">
    <location>
        <position position="278"/>
    </location>
</feature>
<dbReference type="Pfam" id="PF16135">
    <property type="entry name" value="TDBD"/>
    <property type="match status" value="1"/>
</dbReference>
<gene>
    <name evidence="7" type="ORF">M8C21_017518</name>
</gene>
<evidence type="ECO:0000256" key="5">
    <source>
        <dbReference type="SAM" id="MobiDB-lite"/>
    </source>
</evidence>
<dbReference type="GO" id="GO:0007165">
    <property type="term" value="P:signal transduction"/>
    <property type="evidence" value="ECO:0007669"/>
    <property type="project" value="InterPro"/>
</dbReference>
<keyword evidence="8" id="KW-1185">Reference proteome</keyword>
<proteinExistence type="inferred from homology"/>
<dbReference type="GO" id="GO:0045892">
    <property type="term" value="P:negative regulation of DNA-templated transcription"/>
    <property type="evidence" value="ECO:0007669"/>
    <property type="project" value="TreeGrafter"/>
</dbReference>
<evidence type="ECO:0000256" key="4">
    <source>
        <dbReference type="RuleBase" id="RU369029"/>
    </source>
</evidence>
<organism evidence="7 8">
    <name type="scientific">Ambrosia artemisiifolia</name>
    <name type="common">Common ragweed</name>
    <dbReference type="NCBI Taxonomy" id="4212"/>
    <lineage>
        <taxon>Eukaryota</taxon>
        <taxon>Viridiplantae</taxon>
        <taxon>Streptophyta</taxon>
        <taxon>Embryophyta</taxon>
        <taxon>Tracheophyta</taxon>
        <taxon>Spermatophyta</taxon>
        <taxon>Magnoliopsida</taxon>
        <taxon>eudicotyledons</taxon>
        <taxon>Gunneridae</taxon>
        <taxon>Pentapetalae</taxon>
        <taxon>asterids</taxon>
        <taxon>campanulids</taxon>
        <taxon>Asterales</taxon>
        <taxon>Asteraceae</taxon>
        <taxon>Asteroideae</taxon>
        <taxon>Heliantheae alliance</taxon>
        <taxon>Heliantheae</taxon>
        <taxon>Ambrosia</taxon>
    </lineage>
</organism>
<evidence type="ECO:0000256" key="1">
    <source>
        <dbReference type="ARBA" id="ARBA00004123"/>
    </source>
</evidence>
<comment type="similarity">
    <text evidence="2 4">Belongs to the Ninja family.</text>
</comment>
<keyword evidence="3 4" id="KW-0539">Nucleus</keyword>
<dbReference type="PANTHER" id="PTHR31413:SF15">
    <property type="entry name" value="NINJA-FAMILY PROTEIN"/>
    <property type="match status" value="1"/>
</dbReference>
<evidence type="ECO:0000259" key="6">
    <source>
        <dbReference type="Pfam" id="PF16135"/>
    </source>
</evidence>
<dbReference type="GO" id="GO:0005634">
    <property type="term" value="C:nucleus"/>
    <property type="evidence" value="ECO:0007669"/>
    <property type="project" value="UniProtKB-SubCell"/>
</dbReference>
<name>A0AAD5D4C7_AMBAR</name>
<dbReference type="Proteomes" id="UP001206925">
    <property type="component" value="Unassembled WGS sequence"/>
</dbReference>
<evidence type="ECO:0000256" key="2">
    <source>
        <dbReference type="ARBA" id="ARBA00006081"/>
    </source>
</evidence>
<dbReference type="AlphaFoldDB" id="A0AAD5D4C7"/>
<dbReference type="InterPro" id="IPR032308">
    <property type="entry name" value="TDBD"/>
</dbReference>
<protein>
    <recommendedName>
        <fullName evidence="4">Ninja-family protein</fullName>
    </recommendedName>
    <alternativeName>
        <fullName evidence="4">ABI-binding protein</fullName>
    </alternativeName>
</protein>
<evidence type="ECO:0000313" key="8">
    <source>
        <dbReference type="Proteomes" id="UP001206925"/>
    </source>
</evidence>
<reference evidence="7" key="1">
    <citation type="submission" date="2022-06" db="EMBL/GenBank/DDBJ databases">
        <title>Uncovering the hologenomic basis of an extraordinary plant invasion.</title>
        <authorList>
            <person name="Bieker V.C."/>
            <person name="Martin M.D."/>
            <person name="Gilbert T."/>
            <person name="Hodgins K."/>
            <person name="Battlay P."/>
            <person name="Petersen B."/>
            <person name="Wilson J."/>
        </authorList>
    </citation>
    <scope>NUCLEOTIDE SEQUENCE</scope>
    <source>
        <strain evidence="7">AA19_3_7</strain>
        <tissue evidence="7">Leaf</tissue>
    </source>
</reference>
<comment type="function">
    <text evidence="4">Acts as a negative regulator of abscisic acid (ABA) response.</text>
</comment>
<comment type="caution">
    <text evidence="7">The sequence shown here is derived from an EMBL/GenBank/DDBJ whole genome shotgun (WGS) entry which is preliminary data.</text>
</comment>
<dbReference type="InterPro" id="IPR031307">
    <property type="entry name" value="Ninja_fam"/>
</dbReference>
<dbReference type="PANTHER" id="PTHR31413">
    <property type="entry name" value="AFP HOMOLOG 2"/>
    <property type="match status" value="1"/>
</dbReference>
<feature type="region of interest" description="Disordered" evidence="5">
    <location>
        <begin position="156"/>
        <end position="178"/>
    </location>
</feature>
<feature type="domain" description="Tify" evidence="6">
    <location>
        <begin position="237"/>
        <end position="270"/>
    </location>
</feature>
<evidence type="ECO:0000256" key="3">
    <source>
        <dbReference type="ARBA" id="ARBA00023242"/>
    </source>
</evidence>
<dbReference type="EMBL" id="JAMZMK010005558">
    <property type="protein sequence ID" value="KAI7753077.1"/>
    <property type="molecule type" value="Genomic_DNA"/>
</dbReference>
<evidence type="ECO:0000313" key="7">
    <source>
        <dbReference type="EMBL" id="KAI7753077.1"/>
    </source>
</evidence>